<keyword evidence="4" id="KW-1185">Reference proteome</keyword>
<dbReference type="EMBL" id="FJOG01000003">
    <property type="protein sequence ID" value="CZR52985.1"/>
    <property type="molecule type" value="Genomic_DNA"/>
</dbReference>
<organism evidence="3 4">
    <name type="scientific">Phialocephala subalpina</name>
    <dbReference type="NCBI Taxonomy" id="576137"/>
    <lineage>
        <taxon>Eukaryota</taxon>
        <taxon>Fungi</taxon>
        <taxon>Dikarya</taxon>
        <taxon>Ascomycota</taxon>
        <taxon>Pezizomycotina</taxon>
        <taxon>Leotiomycetes</taxon>
        <taxon>Helotiales</taxon>
        <taxon>Mollisiaceae</taxon>
        <taxon>Phialocephala</taxon>
        <taxon>Phialocephala fortinii species complex</taxon>
    </lineage>
</organism>
<evidence type="ECO:0000256" key="2">
    <source>
        <dbReference type="SAM" id="MobiDB-lite"/>
    </source>
</evidence>
<gene>
    <name evidence="3" type="ORF">PAC_02863</name>
</gene>
<reference evidence="3 4" key="1">
    <citation type="submission" date="2016-03" db="EMBL/GenBank/DDBJ databases">
        <authorList>
            <person name="Ploux O."/>
        </authorList>
    </citation>
    <scope>NUCLEOTIDE SEQUENCE [LARGE SCALE GENOMIC DNA]</scope>
    <source>
        <strain evidence="3 4">UAMH 11012</strain>
    </source>
</reference>
<accession>A0A1L7WJN1</accession>
<sequence length="453" mass="51120">MSGHEKKPRAHRLTTKSPIATPPRTFQGRAKNPSGVEPTNDNTSTKSTPDTTASDNEDESTLSILAEKDKKIAGLEKEIATMEDEFEAELTRLSHKLTNENETAQFWQQKHSALNQNYLKSDTELRLLRQELGGAHQVKEERDRDIKTRISSLMLDRDAFREAYNEAMGELRGKDERVRELQGQVRGLKSWVSREGKGVGGEQVSDEIVGERVRGLGNGLQNWVITNFRRVKIDRMNDETKDQLLHLVPTYETLASSSKVHLIQSLVSRILVEHIFFAYFVGLPKEQADDFSKTERFLSSFGTIESMNQWRSATLSIIQKDAAQKLQSETTAVVEAVVSQVNQIMNSIGDLQHMEGRDQSLRSLVNSSVDLARLMRVQKAEFSIMMPSIEGHQRTMFNPDTMEDIGGEDEDTLIEREIRCVVFPGIVKAGDENGERSHLRNVVAKIRVLCAPD</sequence>
<dbReference type="STRING" id="576137.A0A1L7WJN1"/>
<keyword evidence="1" id="KW-0175">Coiled coil</keyword>
<dbReference type="Proteomes" id="UP000184330">
    <property type="component" value="Unassembled WGS sequence"/>
</dbReference>
<feature type="region of interest" description="Disordered" evidence="2">
    <location>
        <begin position="1"/>
        <end position="64"/>
    </location>
</feature>
<feature type="compositionally biased region" description="Basic residues" evidence="2">
    <location>
        <begin position="1"/>
        <end position="14"/>
    </location>
</feature>
<dbReference type="OrthoDB" id="5328813at2759"/>
<evidence type="ECO:0000256" key="1">
    <source>
        <dbReference type="SAM" id="Coils"/>
    </source>
</evidence>
<feature type="compositionally biased region" description="Polar residues" evidence="2">
    <location>
        <begin position="37"/>
        <end position="54"/>
    </location>
</feature>
<evidence type="ECO:0000313" key="3">
    <source>
        <dbReference type="EMBL" id="CZR52985.1"/>
    </source>
</evidence>
<name>A0A1L7WJN1_9HELO</name>
<dbReference type="AlphaFoldDB" id="A0A1L7WJN1"/>
<proteinExistence type="predicted"/>
<evidence type="ECO:0000313" key="4">
    <source>
        <dbReference type="Proteomes" id="UP000184330"/>
    </source>
</evidence>
<protein>
    <submittedName>
        <fullName evidence="3">Uncharacterized protein</fullName>
    </submittedName>
</protein>
<feature type="coiled-coil region" evidence="1">
    <location>
        <begin position="65"/>
        <end position="92"/>
    </location>
</feature>